<sequence>MWRSRSCKDISRLRNGKKHYIQTGLITTKRWISIEGKGGEGGGRERVRIGALWGNGDHGRLGLGSLESQWRPVFCSALHNLTAIACGGAHTLFLSENGRVYATGLNDFGQLGLSDSRTYTLEPVQVCGLDKEVVHISAGYYHSSAITVDGELYVWGKNANGQLGLGKKAAKVVPVPTKVECLSGITIKVVSLGSEHTVAVTDAGEALSWGEGGSGRLGHGHESSILGFLRSTSEYTPRLIKKLEGIKIKKVAAGLLHSACIAENGSVFLFGERAVDKLGFWEVSGLSMISNLPFSNEVACGGYHTCIVTGS</sequence>
<protein>
    <submittedName>
        <fullName evidence="4">RCC1 domain-containing protein</fullName>
    </submittedName>
</protein>
<accession>A0A1Q3C9D3</accession>
<dbReference type="PANTHER" id="PTHR22870">
    <property type="entry name" value="REGULATOR OF CHROMOSOME CONDENSATION"/>
    <property type="match status" value="1"/>
</dbReference>
<dbReference type="InterPro" id="IPR058923">
    <property type="entry name" value="RCC1-like_dom"/>
</dbReference>
<evidence type="ECO:0000256" key="1">
    <source>
        <dbReference type="ARBA" id="ARBA00022737"/>
    </source>
</evidence>
<dbReference type="InParanoid" id="A0A1Q3C9D3"/>
<dbReference type="InterPro" id="IPR000408">
    <property type="entry name" value="Reg_chr_condens"/>
</dbReference>
<proteinExistence type="predicted"/>
<dbReference type="Proteomes" id="UP000187406">
    <property type="component" value="Unassembled WGS sequence"/>
</dbReference>
<keyword evidence="5" id="KW-1185">Reference proteome</keyword>
<dbReference type="PANTHER" id="PTHR22870:SF408">
    <property type="entry name" value="OS09G0560450 PROTEIN"/>
    <property type="match status" value="1"/>
</dbReference>
<evidence type="ECO:0000313" key="4">
    <source>
        <dbReference type="EMBL" id="GAV76847.1"/>
    </source>
</evidence>
<dbReference type="PROSITE" id="PS00626">
    <property type="entry name" value="RCC1_2"/>
    <property type="match status" value="1"/>
</dbReference>
<keyword evidence="1" id="KW-0677">Repeat</keyword>
<feature type="repeat" description="RCC1" evidence="2">
    <location>
        <begin position="98"/>
        <end position="149"/>
    </location>
</feature>
<dbReference type="FunCoup" id="A0A1Q3C9D3">
    <property type="interactions" value="1790"/>
</dbReference>
<dbReference type="InterPro" id="IPR051210">
    <property type="entry name" value="Ub_ligase/GEF_domain"/>
</dbReference>
<name>A0A1Q3C9D3_CEPFO</name>
<feature type="non-terminal residue" evidence="4">
    <location>
        <position position="311"/>
    </location>
</feature>
<dbReference type="AlphaFoldDB" id="A0A1Q3C9D3"/>
<dbReference type="STRING" id="3775.A0A1Q3C9D3"/>
<organism evidence="4 5">
    <name type="scientific">Cephalotus follicularis</name>
    <name type="common">Albany pitcher plant</name>
    <dbReference type="NCBI Taxonomy" id="3775"/>
    <lineage>
        <taxon>Eukaryota</taxon>
        <taxon>Viridiplantae</taxon>
        <taxon>Streptophyta</taxon>
        <taxon>Embryophyta</taxon>
        <taxon>Tracheophyta</taxon>
        <taxon>Spermatophyta</taxon>
        <taxon>Magnoliopsida</taxon>
        <taxon>eudicotyledons</taxon>
        <taxon>Gunneridae</taxon>
        <taxon>Pentapetalae</taxon>
        <taxon>rosids</taxon>
        <taxon>fabids</taxon>
        <taxon>Oxalidales</taxon>
        <taxon>Cephalotaceae</taxon>
        <taxon>Cephalotus</taxon>
    </lineage>
</organism>
<dbReference type="SUPFAM" id="SSF50985">
    <property type="entry name" value="RCC1/BLIP-II"/>
    <property type="match status" value="1"/>
</dbReference>
<evidence type="ECO:0000256" key="2">
    <source>
        <dbReference type="PROSITE-ProRule" id="PRU00235"/>
    </source>
</evidence>
<reference evidence="5" key="1">
    <citation type="submission" date="2016-04" db="EMBL/GenBank/DDBJ databases">
        <title>Cephalotus genome sequencing.</title>
        <authorList>
            <person name="Fukushima K."/>
            <person name="Hasebe M."/>
            <person name="Fang X."/>
        </authorList>
    </citation>
    <scope>NUCLEOTIDE SEQUENCE [LARGE SCALE GENOMIC DNA]</scope>
    <source>
        <strain evidence="5">cv. St1</strain>
    </source>
</reference>
<dbReference type="PRINTS" id="PR00633">
    <property type="entry name" value="RCCNDNSATION"/>
</dbReference>
<dbReference type="PROSITE" id="PS50012">
    <property type="entry name" value="RCC1_3"/>
    <property type="match status" value="4"/>
</dbReference>
<dbReference type="Pfam" id="PF25390">
    <property type="entry name" value="WD40_RLD"/>
    <property type="match status" value="1"/>
</dbReference>
<dbReference type="Gene3D" id="2.130.10.30">
    <property type="entry name" value="Regulator of chromosome condensation 1/beta-lactamase-inhibitor protein II"/>
    <property type="match status" value="2"/>
</dbReference>
<feature type="repeat" description="RCC1" evidence="2">
    <location>
        <begin position="48"/>
        <end position="97"/>
    </location>
</feature>
<dbReference type="OrthoDB" id="8068875at2759"/>
<dbReference type="InterPro" id="IPR009091">
    <property type="entry name" value="RCC1/BLIP-II"/>
</dbReference>
<evidence type="ECO:0000259" key="3">
    <source>
        <dbReference type="Pfam" id="PF25390"/>
    </source>
</evidence>
<feature type="repeat" description="RCC1" evidence="2">
    <location>
        <begin position="150"/>
        <end position="203"/>
    </location>
</feature>
<gene>
    <name evidence="4" type="ORF">CFOL_v3_20320</name>
</gene>
<evidence type="ECO:0000313" key="5">
    <source>
        <dbReference type="Proteomes" id="UP000187406"/>
    </source>
</evidence>
<feature type="repeat" description="RCC1" evidence="2">
    <location>
        <begin position="204"/>
        <end position="264"/>
    </location>
</feature>
<comment type="caution">
    <text evidence="4">The sequence shown here is derived from an EMBL/GenBank/DDBJ whole genome shotgun (WGS) entry which is preliminary data.</text>
</comment>
<dbReference type="EMBL" id="BDDD01001534">
    <property type="protein sequence ID" value="GAV76847.1"/>
    <property type="molecule type" value="Genomic_DNA"/>
</dbReference>
<feature type="domain" description="RCC1-like" evidence="3">
    <location>
        <begin position="53"/>
        <end position="222"/>
    </location>
</feature>